<dbReference type="InterPro" id="IPR008993">
    <property type="entry name" value="TIMP-like_OB-fold"/>
</dbReference>
<evidence type="ECO:0000256" key="3">
    <source>
        <dbReference type="SAM" id="MobiDB-lite"/>
    </source>
</evidence>
<evidence type="ECO:0008006" key="6">
    <source>
        <dbReference type="Google" id="ProtNLM"/>
    </source>
</evidence>
<feature type="region of interest" description="Disordered" evidence="3">
    <location>
        <begin position="110"/>
        <end position="141"/>
    </location>
</feature>
<protein>
    <recommendedName>
        <fullName evidence="6">Secreted protein</fullName>
    </recommendedName>
</protein>
<proteinExistence type="predicted"/>
<dbReference type="AlphaFoldDB" id="K0K521"/>
<dbReference type="GO" id="GO:0008191">
    <property type="term" value="F:metalloendopeptidase inhibitor activity"/>
    <property type="evidence" value="ECO:0007669"/>
    <property type="project" value="InterPro"/>
</dbReference>
<name>K0K521_SACES</name>
<dbReference type="STRING" id="1179773.BN6_61590"/>
<dbReference type="eggNOG" id="ENOG5033EAN">
    <property type="taxonomic scope" value="Bacteria"/>
</dbReference>
<keyword evidence="5" id="KW-1185">Reference proteome</keyword>
<sequence>MVFTGTASACSCIPGEGEPQRYARAGYVFAGVVLSEKLETNKPDTPYDDQYRYTVKVAKEYKGDVPRRVDVVTATNGAMCGTRLTVNTKYLLFTHGDVASGTVSTHMCSGTRLASGGPPNTVPSPTSTTTPPTTPCATAAP</sequence>
<dbReference type="PANTHER" id="PTHR11844">
    <property type="entry name" value="METALLOPROTEASE INHIBITOR"/>
    <property type="match status" value="1"/>
</dbReference>
<dbReference type="SUPFAM" id="SSF50242">
    <property type="entry name" value="TIMP-like"/>
    <property type="match status" value="1"/>
</dbReference>
<dbReference type="Pfam" id="PF00965">
    <property type="entry name" value="TIMP"/>
    <property type="match status" value="1"/>
</dbReference>
<accession>K0K521</accession>
<evidence type="ECO:0000256" key="2">
    <source>
        <dbReference type="ARBA" id="ARBA00022525"/>
    </source>
</evidence>
<gene>
    <name evidence="4" type="ordered locus">BN6_61590</name>
</gene>
<dbReference type="GO" id="GO:0002020">
    <property type="term" value="F:protease binding"/>
    <property type="evidence" value="ECO:0007669"/>
    <property type="project" value="TreeGrafter"/>
</dbReference>
<dbReference type="GO" id="GO:0031012">
    <property type="term" value="C:extracellular matrix"/>
    <property type="evidence" value="ECO:0007669"/>
    <property type="project" value="TreeGrafter"/>
</dbReference>
<dbReference type="GO" id="GO:0051045">
    <property type="term" value="P:negative regulation of membrane protein ectodomain proteolysis"/>
    <property type="evidence" value="ECO:0007669"/>
    <property type="project" value="TreeGrafter"/>
</dbReference>
<dbReference type="PANTHER" id="PTHR11844:SF33">
    <property type="entry name" value="TISSUE INHIBITOR OF METALLOPROTEINASE"/>
    <property type="match status" value="1"/>
</dbReference>
<dbReference type="InterPro" id="IPR001820">
    <property type="entry name" value="TIMP"/>
</dbReference>
<dbReference type="Gene3D" id="2.40.50.120">
    <property type="match status" value="1"/>
</dbReference>
<comment type="subcellular location">
    <subcellularLocation>
        <location evidence="1">Secreted</location>
    </subcellularLocation>
</comment>
<dbReference type="GO" id="GO:0005615">
    <property type="term" value="C:extracellular space"/>
    <property type="evidence" value="ECO:0007669"/>
    <property type="project" value="TreeGrafter"/>
</dbReference>
<organism evidence="4 5">
    <name type="scientific">Saccharothrix espanaensis (strain ATCC 51144 / DSM 44229 / JCM 9112 / NBRC 15066 / NRRL 15764)</name>
    <dbReference type="NCBI Taxonomy" id="1179773"/>
    <lineage>
        <taxon>Bacteria</taxon>
        <taxon>Bacillati</taxon>
        <taxon>Actinomycetota</taxon>
        <taxon>Actinomycetes</taxon>
        <taxon>Pseudonocardiales</taxon>
        <taxon>Pseudonocardiaceae</taxon>
        <taxon>Saccharothrix</taxon>
    </lineage>
</organism>
<dbReference type="HOGENOM" id="CLU_1823931_0_0_11"/>
<evidence type="ECO:0000256" key="1">
    <source>
        <dbReference type="ARBA" id="ARBA00004613"/>
    </source>
</evidence>
<dbReference type="EMBL" id="HE804045">
    <property type="protein sequence ID" value="CCH33411.1"/>
    <property type="molecule type" value="Genomic_DNA"/>
</dbReference>
<dbReference type="KEGG" id="sesp:BN6_61590"/>
<feature type="compositionally biased region" description="Low complexity" evidence="3">
    <location>
        <begin position="123"/>
        <end position="141"/>
    </location>
</feature>
<evidence type="ECO:0000313" key="4">
    <source>
        <dbReference type="EMBL" id="CCH33411.1"/>
    </source>
</evidence>
<evidence type="ECO:0000313" key="5">
    <source>
        <dbReference type="Proteomes" id="UP000006281"/>
    </source>
</evidence>
<keyword evidence="2" id="KW-0964">Secreted</keyword>
<dbReference type="PATRIC" id="fig|1179773.3.peg.6207"/>
<reference evidence="4 5" key="1">
    <citation type="journal article" date="2012" name="BMC Genomics">
        <title>Complete genome sequence of Saccharothrix espanaensis DSM 44229T and comparison to the other completely sequenced Pseudonocardiaceae.</title>
        <authorList>
            <person name="Strobel T."/>
            <person name="Al-Dilaimi A."/>
            <person name="Blom J."/>
            <person name="Gessner A."/>
            <person name="Kalinowski J."/>
            <person name="Luzhetska M."/>
            <person name="Puhler A."/>
            <person name="Szczepanowski R."/>
            <person name="Bechthold A."/>
            <person name="Ruckert C."/>
        </authorList>
    </citation>
    <scope>NUCLEOTIDE SEQUENCE [LARGE SCALE GENOMIC DNA]</scope>
    <source>
        <strain evidence="5">ATCC 51144 / DSM 44229 / JCM 9112 / NBRC 15066 / NRRL 15764</strain>
    </source>
</reference>
<dbReference type="Proteomes" id="UP000006281">
    <property type="component" value="Chromosome"/>
</dbReference>